<reference evidence="3" key="1">
    <citation type="submission" date="2016-10" db="EMBL/GenBank/DDBJ databases">
        <authorList>
            <person name="Varghese N."/>
            <person name="Submissions S."/>
        </authorList>
    </citation>
    <scope>NUCLEOTIDE SEQUENCE [LARGE SCALE GENOMIC DNA]</scope>
    <source>
        <strain evidence="3">CGMCC 4.5579</strain>
    </source>
</reference>
<evidence type="ECO:0000256" key="1">
    <source>
        <dbReference type="SAM" id="Phobius"/>
    </source>
</evidence>
<name>A0A1I5KRV0_9PSEU</name>
<sequence>MVRCRRSGYARKVTVHRLIRAADSFRAADRFSGAAARWLRRAIQGRAAGVLRGAWLGHPVHPLLVTVPLGAWIGAAALDPWPHQRDAARRLVALGLAVVPPAVVAGLADFPELTTTQRRVAVLHAATNTVGAGCFVASYRHRARGADRVGIAWTWLGLLGISAGGALGGHLSYALGAGVHRWQGGPVTGTGT</sequence>
<proteinExistence type="predicted"/>
<organism evidence="2 3">
    <name type="scientific">Amycolatopsis arida</name>
    <dbReference type="NCBI Taxonomy" id="587909"/>
    <lineage>
        <taxon>Bacteria</taxon>
        <taxon>Bacillati</taxon>
        <taxon>Actinomycetota</taxon>
        <taxon>Actinomycetes</taxon>
        <taxon>Pseudonocardiales</taxon>
        <taxon>Pseudonocardiaceae</taxon>
        <taxon>Amycolatopsis</taxon>
    </lineage>
</organism>
<feature type="transmembrane region" description="Helical" evidence="1">
    <location>
        <begin position="90"/>
        <end position="108"/>
    </location>
</feature>
<dbReference type="Proteomes" id="UP000198727">
    <property type="component" value="Unassembled WGS sequence"/>
</dbReference>
<feature type="transmembrane region" description="Helical" evidence="1">
    <location>
        <begin position="151"/>
        <end position="173"/>
    </location>
</feature>
<keyword evidence="1" id="KW-0812">Transmembrane</keyword>
<gene>
    <name evidence="2" type="ORF">SAMN05421810_101270</name>
</gene>
<evidence type="ECO:0000313" key="2">
    <source>
        <dbReference type="EMBL" id="SFO87643.1"/>
    </source>
</evidence>
<feature type="transmembrane region" description="Helical" evidence="1">
    <location>
        <begin position="120"/>
        <end position="139"/>
    </location>
</feature>
<dbReference type="STRING" id="587909.SAMN05421810_101270"/>
<evidence type="ECO:0008006" key="4">
    <source>
        <dbReference type="Google" id="ProtNLM"/>
    </source>
</evidence>
<evidence type="ECO:0000313" key="3">
    <source>
        <dbReference type="Proteomes" id="UP000198727"/>
    </source>
</evidence>
<dbReference type="AlphaFoldDB" id="A0A1I5KRV0"/>
<keyword evidence="3" id="KW-1185">Reference proteome</keyword>
<dbReference type="EMBL" id="FOWW01000001">
    <property type="protein sequence ID" value="SFO87643.1"/>
    <property type="molecule type" value="Genomic_DNA"/>
</dbReference>
<accession>A0A1I5KRV0</accession>
<protein>
    <recommendedName>
        <fullName evidence="4">DUF2231 domain-containing protein</fullName>
    </recommendedName>
</protein>
<keyword evidence="1" id="KW-0472">Membrane</keyword>
<keyword evidence="1" id="KW-1133">Transmembrane helix</keyword>